<dbReference type="GO" id="GO:0005662">
    <property type="term" value="C:DNA replication factor A complex"/>
    <property type="evidence" value="ECO:0007669"/>
    <property type="project" value="TreeGrafter"/>
</dbReference>
<dbReference type="AlphaFoldDB" id="A0AA40FTU1"/>
<evidence type="ECO:0000313" key="4">
    <source>
        <dbReference type="EMBL" id="KAK1124972.1"/>
    </source>
</evidence>
<evidence type="ECO:0000313" key="5">
    <source>
        <dbReference type="Proteomes" id="UP001177670"/>
    </source>
</evidence>
<dbReference type="Pfam" id="PF08661">
    <property type="entry name" value="Rep_fac-A_3"/>
    <property type="match status" value="1"/>
</dbReference>
<dbReference type="GO" id="GO:0000724">
    <property type="term" value="P:double-strand break repair via homologous recombination"/>
    <property type="evidence" value="ECO:0007669"/>
    <property type="project" value="TreeGrafter"/>
</dbReference>
<dbReference type="GO" id="GO:0003697">
    <property type="term" value="F:single-stranded DNA binding"/>
    <property type="evidence" value="ECO:0007669"/>
    <property type="project" value="TreeGrafter"/>
</dbReference>
<accession>A0AA40FTU1</accession>
<dbReference type="EMBL" id="JAHYIQ010000017">
    <property type="protein sequence ID" value="KAK1124972.1"/>
    <property type="molecule type" value="Genomic_DNA"/>
</dbReference>
<evidence type="ECO:0000256" key="3">
    <source>
        <dbReference type="ARBA" id="ARBA00023242"/>
    </source>
</evidence>
<keyword evidence="3" id="KW-0539">Nucleus</keyword>
<protein>
    <recommendedName>
        <fullName evidence="6">Replication protein A 14 kDa subunit</fullName>
    </recommendedName>
</protein>
<dbReference type="GO" id="GO:0006298">
    <property type="term" value="P:mismatch repair"/>
    <property type="evidence" value="ECO:0007669"/>
    <property type="project" value="TreeGrafter"/>
</dbReference>
<reference evidence="4" key="1">
    <citation type="submission" date="2021-10" db="EMBL/GenBank/DDBJ databases">
        <title>Melipona bicolor Genome sequencing and assembly.</title>
        <authorList>
            <person name="Araujo N.S."/>
            <person name="Arias M.C."/>
        </authorList>
    </citation>
    <scope>NUCLEOTIDE SEQUENCE</scope>
    <source>
        <strain evidence="4">USP_2M_L1-L4_2017</strain>
        <tissue evidence="4">Whole body</tissue>
    </source>
</reference>
<dbReference type="SUPFAM" id="SSF50249">
    <property type="entry name" value="Nucleic acid-binding proteins"/>
    <property type="match status" value="1"/>
</dbReference>
<organism evidence="4 5">
    <name type="scientific">Melipona bicolor</name>
    <dbReference type="NCBI Taxonomy" id="60889"/>
    <lineage>
        <taxon>Eukaryota</taxon>
        <taxon>Metazoa</taxon>
        <taxon>Ecdysozoa</taxon>
        <taxon>Arthropoda</taxon>
        <taxon>Hexapoda</taxon>
        <taxon>Insecta</taxon>
        <taxon>Pterygota</taxon>
        <taxon>Neoptera</taxon>
        <taxon>Endopterygota</taxon>
        <taxon>Hymenoptera</taxon>
        <taxon>Apocrita</taxon>
        <taxon>Aculeata</taxon>
        <taxon>Apoidea</taxon>
        <taxon>Anthophila</taxon>
        <taxon>Apidae</taxon>
        <taxon>Melipona</taxon>
    </lineage>
</organism>
<dbReference type="Gene3D" id="2.40.50.140">
    <property type="entry name" value="Nucleic acid-binding proteins"/>
    <property type="match status" value="1"/>
</dbReference>
<gene>
    <name evidence="4" type="ORF">K0M31_006310</name>
</gene>
<name>A0AA40FTU1_9HYME</name>
<evidence type="ECO:0008006" key="6">
    <source>
        <dbReference type="Google" id="ProtNLM"/>
    </source>
</evidence>
<dbReference type="GO" id="GO:0006284">
    <property type="term" value="P:base-excision repair"/>
    <property type="evidence" value="ECO:0007669"/>
    <property type="project" value="TreeGrafter"/>
</dbReference>
<dbReference type="Proteomes" id="UP001177670">
    <property type="component" value="Unassembled WGS sequence"/>
</dbReference>
<sequence>MIKRRINGRRLGQNIGNQVVLLGTIGKKSSNGKNLELRTTDGVQVNITLPEPIDSEAEGYIEVHGTLQSSTTMYCSNYVVFPLSMTEDFDTDQYNQLLTILNVLGLGKWKMTEDLEGF</sequence>
<evidence type="ECO:0000256" key="1">
    <source>
        <dbReference type="ARBA" id="ARBA00004123"/>
    </source>
</evidence>
<evidence type="ECO:0000256" key="2">
    <source>
        <dbReference type="ARBA" id="ARBA00009761"/>
    </source>
</evidence>
<dbReference type="InterPro" id="IPR013970">
    <property type="entry name" value="Rfa2"/>
</dbReference>
<keyword evidence="5" id="KW-1185">Reference proteome</keyword>
<dbReference type="GO" id="GO:0035861">
    <property type="term" value="C:site of double-strand break"/>
    <property type="evidence" value="ECO:0007669"/>
    <property type="project" value="TreeGrafter"/>
</dbReference>
<dbReference type="GO" id="GO:0006260">
    <property type="term" value="P:DNA replication"/>
    <property type="evidence" value="ECO:0007669"/>
    <property type="project" value="InterPro"/>
</dbReference>
<comment type="similarity">
    <text evidence="2">Belongs to the replication factor A protein 3 family.</text>
</comment>
<dbReference type="GO" id="GO:0003684">
    <property type="term" value="F:damaged DNA binding"/>
    <property type="evidence" value="ECO:0007669"/>
    <property type="project" value="TreeGrafter"/>
</dbReference>
<dbReference type="InterPro" id="IPR012340">
    <property type="entry name" value="NA-bd_OB-fold"/>
</dbReference>
<proteinExistence type="inferred from homology"/>
<dbReference type="PANTHER" id="PTHR15114">
    <property type="entry name" value="REPLICATION PROTEIN A3"/>
    <property type="match status" value="1"/>
</dbReference>
<comment type="caution">
    <text evidence="4">The sequence shown here is derived from an EMBL/GenBank/DDBJ whole genome shotgun (WGS) entry which is preliminary data.</text>
</comment>
<comment type="subcellular location">
    <subcellularLocation>
        <location evidence="1">Nucleus</location>
    </subcellularLocation>
</comment>
<dbReference type="CDD" id="cd04479">
    <property type="entry name" value="RPA3"/>
    <property type="match status" value="1"/>
</dbReference>
<dbReference type="PANTHER" id="PTHR15114:SF1">
    <property type="entry name" value="REPLICATION PROTEIN A 14 KDA SUBUNIT"/>
    <property type="match status" value="1"/>
</dbReference>
<dbReference type="GO" id="GO:0006289">
    <property type="term" value="P:nucleotide-excision repair"/>
    <property type="evidence" value="ECO:0007669"/>
    <property type="project" value="TreeGrafter"/>
</dbReference>